<dbReference type="AlphaFoldDB" id="A0A0N5B2B4"/>
<dbReference type="PANTHER" id="PTHR37984:SF5">
    <property type="entry name" value="PROTEIN NYNRIN-LIKE"/>
    <property type="match status" value="1"/>
</dbReference>
<dbReference type="InterPro" id="IPR012337">
    <property type="entry name" value="RNaseH-like_sf"/>
</dbReference>
<dbReference type="InterPro" id="IPR050951">
    <property type="entry name" value="Retrovirus_Pol_polyprotein"/>
</dbReference>
<evidence type="ECO:0000259" key="2">
    <source>
        <dbReference type="PROSITE" id="PS50994"/>
    </source>
</evidence>
<dbReference type="EC" id="2.7.7.49" evidence="1"/>
<proteinExistence type="predicted"/>
<dbReference type="Gene3D" id="1.10.340.70">
    <property type="match status" value="1"/>
</dbReference>
<evidence type="ECO:0000313" key="4">
    <source>
        <dbReference type="WBParaSite" id="SPAL_0000022000.1"/>
    </source>
</evidence>
<dbReference type="PROSITE" id="PS50994">
    <property type="entry name" value="INTEGRASE"/>
    <property type="match status" value="1"/>
</dbReference>
<dbReference type="InterPro" id="IPR001584">
    <property type="entry name" value="Integrase_cat-core"/>
</dbReference>
<keyword evidence="3" id="KW-1185">Reference proteome</keyword>
<name>A0A0N5B2B4_STREA</name>
<dbReference type="GO" id="GO:0003676">
    <property type="term" value="F:nucleic acid binding"/>
    <property type="evidence" value="ECO:0007669"/>
    <property type="project" value="InterPro"/>
</dbReference>
<feature type="domain" description="Integrase catalytic" evidence="2">
    <location>
        <begin position="125"/>
        <end position="288"/>
    </location>
</feature>
<evidence type="ECO:0000256" key="1">
    <source>
        <dbReference type="ARBA" id="ARBA00012493"/>
    </source>
</evidence>
<dbReference type="Proteomes" id="UP000046392">
    <property type="component" value="Unplaced"/>
</dbReference>
<dbReference type="InterPro" id="IPR036397">
    <property type="entry name" value="RNaseH_sf"/>
</dbReference>
<sequence>MEEILEEEEPDQDKLAFTEVGENSSLENYELETTGNEEKDIDLKERKGIWRKQNDIFVPEKSREEFTSIVNRLHDIAHFAYPKIRTRLMNIAYHPDENKIIKDITKSCLHCQLRNKNHKRSFVQRTEAENLLDEVAFDVCGPLKDEKKKVLLLVGMDLFSRFLYAVKIRETSTSCLWDAIDNCFRYSKYLKALRLDNAKYWTSKESKMLARARGENGIKLNFKSAYHSTGMANVERIIRWVEEAYSKKRMDAPNMKCAEIIKQITKEYNLTPHSATKCSPMDCHFGILYTREVPNKPKLKNKLKVKEGEEVLVKKVGLVSKLGPKYALMKVNKSNDHQALINKTWRSLTDIKKISH</sequence>
<dbReference type="Gene3D" id="3.30.420.10">
    <property type="entry name" value="Ribonuclease H-like superfamily/Ribonuclease H"/>
    <property type="match status" value="1"/>
</dbReference>
<dbReference type="PANTHER" id="PTHR37984">
    <property type="entry name" value="PROTEIN CBG26694"/>
    <property type="match status" value="1"/>
</dbReference>
<evidence type="ECO:0000313" key="3">
    <source>
        <dbReference type="Proteomes" id="UP000046392"/>
    </source>
</evidence>
<dbReference type="InterPro" id="IPR041588">
    <property type="entry name" value="Integrase_H2C2"/>
</dbReference>
<organism evidence="3 4">
    <name type="scientific">Strongyloides papillosus</name>
    <name type="common">Intestinal threadworm</name>
    <dbReference type="NCBI Taxonomy" id="174720"/>
    <lineage>
        <taxon>Eukaryota</taxon>
        <taxon>Metazoa</taxon>
        <taxon>Ecdysozoa</taxon>
        <taxon>Nematoda</taxon>
        <taxon>Chromadorea</taxon>
        <taxon>Rhabditida</taxon>
        <taxon>Tylenchina</taxon>
        <taxon>Panagrolaimomorpha</taxon>
        <taxon>Strongyloidoidea</taxon>
        <taxon>Strongyloididae</taxon>
        <taxon>Strongyloides</taxon>
    </lineage>
</organism>
<dbReference type="SUPFAM" id="SSF53098">
    <property type="entry name" value="Ribonuclease H-like"/>
    <property type="match status" value="1"/>
</dbReference>
<dbReference type="GO" id="GO:0003964">
    <property type="term" value="F:RNA-directed DNA polymerase activity"/>
    <property type="evidence" value="ECO:0007669"/>
    <property type="project" value="UniProtKB-EC"/>
</dbReference>
<accession>A0A0N5B2B4</accession>
<dbReference type="STRING" id="174720.A0A0N5B2B4"/>
<protein>
    <recommendedName>
        <fullName evidence="1">RNA-directed DNA polymerase</fullName>
        <ecNumber evidence="1">2.7.7.49</ecNumber>
    </recommendedName>
</protein>
<dbReference type="Pfam" id="PF17921">
    <property type="entry name" value="Integrase_H2C2"/>
    <property type="match status" value="1"/>
</dbReference>
<reference evidence="4" key="1">
    <citation type="submission" date="2017-02" db="UniProtKB">
        <authorList>
            <consortium name="WormBaseParasite"/>
        </authorList>
    </citation>
    <scope>IDENTIFICATION</scope>
</reference>
<dbReference type="GO" id="GO:0015074">
    <property type="term" value="P:DNA integration"/>
    <property type="evidence" value="ECO:0007669"/>
    <property type="project" value="InterPro"/>
</dbReference>
<dbReference type="WBParaSite" id="SPAL_0000022000.1">
    <property type="protein sequence ID" value="SPAL_0000022000.1"/>
    <property type="gene ID" value="SPAL_0000022000"/>
</dbReference>